<evidence type="ECO:0000256" key="3">
    <source>
        <dbReference type="ARBA" id="ARBA00022801"/>
    </source>
</evidence>
<dbReference type="CDD" id="cd06135">
    <property type="entry name" value="Orn"/>
    <property type="match status" value="1"/>
</dbReference>
<dbReference type="InterPro" id="IPR012337">
    <property type="entry name" value="RNaseH-like_sf"/>
</dbReference>
<comment type="subcellular location">
    <subcellularLocation>
        <location evidence="6">Cytoplasm</location>
    </subcellularLocation>
</comment>
<keyword evidence="2 6" id="KW-0540">Nuclease</keyword>
<dbReference type="Proteomes" id="UP000019678">
    <property type="component" value="Unassembled WGS sequence"/>
</dbReference>
<dbReference type="InterPro" id="IPR022894">
    <property type="entry name" value="Oligoribonuclease"/>
</dbReference>
<sequence length="195" mass="22220">MPDRSQRMVWVDLEMTGLDEDRCSIVEIATIVTESDLSIVAEGPCLVIHQPEEALATMTEFVRDLHTRSGLLDRIRASTVSLSSARDETLAFLAKHCEPGKSPLCGNSVWKDRAFLQKGMPEILSFLHYRIIDVSTIKELVRRWCPAKEAPKKREVHRALEDIRESIAELRWYRDRIFPMPDMSAMATPIPGTTR</sequence>
<evidence type="ECO:0000256" key="1">
    <source>
        <dbReference type="ARBA" id="ARBA00009921"/>
    </source>
</evidence>
<evidence type="ECO:0000256" key="5">
    <source>
        <dbReference type="ARBA" id="ARBA00070964"/>
    </source>
</evidence>
<accession>A0A017T1V5</accession>
<dbReference type="InterPro" id="IPR036397">
    <property type="entry name" value="RNaseH_sf"/>
</dbReference>
<comment type="caution">
    <text evidence="8">The sequence shown here is derived from an EMBL/GenBank/DDBJ whole genome shotgun (WGS) entry which is preliminary data.</text>
</comment>
<evidence type="ECO:0000256" key="2">
    <source>
        <dbReference type="ARBA" id="ARBA00022722"/>
    </source>
</evidence>
<dbReference type="RefSeq" id="WP_044246926.1">
    <property type="nucleotide sequence ID" value="NZ_ASRX01000053.1"/>
</dbReference>
<evidence type="ECO:0000313" key="9">
    <source>
        <dbReference type="Proteomes" id="UP000019678"/>
    </source>
</evidence>
<protein>
    <recommendedName>
        <fullName evidence="5 6">Oligoribonuclease</fullName>
        <ecNumber evidence="6">3.1.-.-</ecNumber>
    </recommendedName>
</protein>
<dbReference type="OrthoDB" id="9801329at2"/>
<dbReference type="GO" id="GO:0003676">
    <property type="term" value="F:nucleic acid binding"/>
    <property type="evidence" value="ECO:0007669"/>
    <property type="project" value="InterPro"/>
</dbReference>
<dbReference type="STRING" id="1192034.CAP_6385"/>
<reference evidence="8 9" key="1">
    <citation type="submission" date="2013-05" db="EMBL/GenBank/DDBJ databases">
        <title>Genome assembly of Chondromyces apiculatus DSM 436.</title>
        <authorList>
            <person name="Sharma G."/>
            <person name="Khatri I."/>
            <person name="Kaur C."/>
            <person name="Mayilraj S."/>
            <person name="Subramanian S."/>
        </authorList>
    </citation>
    <scope>NUCLEOTIDE SEQUENCE [LARGE SCALE GENOMIC DNA]</scope>
    <source>
        <strain evidence="8 9">DSM 436</strain>
    </source>
</reference>
<evidence type="ECO:0000256" key="4">
    <source>
        <dbReference type="ARBA" id="ARBA00022839"/>
    </source>
</evidence>
<evidence type="ECO:0000313" key="8">
    <source>
        <dbReference type="EMBL" id="EYF02962.1"/>
    </source>
</evidence>
<dbReference type="SMART" id="SM00479">
    <property type="entry name" value="EXOIII"/>
    <property type="match status" value="1"/>
</dbReference>
<feature type="domain" description="Exonuclease" evidence="7">
    <location>
        <begin position="7"/>
        <end position="179"/>
    </location>
</feature>
<dbReference type="eggNOG" id="COG1949">
    <property type="taxonomic scope" value="Bacteria"/>
</dbReference>
<comment type="similarity">
    <text evidence="1 6">Belongs to the oligoribonuclease family.</text>
</comment>
<dbReference type="InterPro" id="IPR013520">
    <property type="entry name" value="Ribonucl_H"/>
</dbReference>
<dbReference type="HAMAP" id="MF_00045">
    <property type="entry name" value="Oligoribonuclease"/>
    <property type="match status" value="1"/>
</dbReference>
<dbReference type="AlphaFoldDB" id="A0A017T1V5"/>
<dbReference type="GO" id="GO:0000175">
    <property type="term" value="F:3'-5'-RNA exonuclease activity"/>
    <property type="evidence" value="ECO:0007669"/>
    <property type="project" value="InterPro"/>
</dbReference>
<proteinExistence type="inferred from homology"/>
<dbReference type="PANTHER" id="PTHR11046:SF0">
    <property type="entry name" value="OLIGORIBONUCLEASE, MITOCHONDRIAL"/>
    <property type="match status" value="1"/>
</dbReference>
<dbReference type="GO" id="GO:0006259">
    <property type="term" value="P:DNA metabolic process"/>
    <property type="evidence" value="ECO:0007669"/>
    <property type="project" value="UniProtKB-ARBA"/>
</dbReference>
<dbReference type="GO" id="GO:0005737">
    <property type="term" value="C:cytoplasm"/>
    <property type="evidence" value="ECO:0007669"/>
    <property type="project" value="UniProtKB-SubCell"/>
</dbReference>
<keyword evidence="9" id="KW-1185">Reference proteome</keyword>
<feature type="active site" evidence="6">
    <location>
        <position position="129"/>
    </location>
</feature>
<organism evidence="8 9">
    <name type="scientific">Chondromyces apiculatus DSM 436</name>
    <dbReference type="NCBI Taxonomy" id="1192034"/>
    <lineage>
        <taxon>Bacteria</taxon>
        <taxon>Pseudomonadati</taxon>
        <taxon>Myxococcota</taxon>
        <taxon>Polyangia</taxon>
        <taxon>Polyangiales</taxon>
        <taxon>Polyangiaceae</taxon>
        <taxon>Chondromyces</taxon>
    </lineage>
</organism>
<keyword evidence="3 6" id="KW-0378">Hydrolase</keyword>
<dbReference type="PANTHER" id="PTHR11046">
    <property type="entry name" value="OLIGORIBONUCLEASE, MITOCHONDRIAL"/>
    <property type="match status" value="1"/>
</dbReference>
<dbReference type="SUPFAM" id="SSF53098">
    <property type="entry name" value="Ribonuclease H-like"/>
    <property type="match status" value="1"/>
</dbReference>
<dbReference type="EMBL" id="ASRX01000053">
    <property type="protein sequence ID" value="EYF02962.1"/>
    <property type="molecule type" value="Genomic_DNA"/>
</dbReference>
<dbReference type="Pfam" id="PF00929">
    <property type="entry name" value="RNase_T"/>
    <property type="match status" value="1"/>
</dbReference>
<dbReference type="FunFam" id="3.30.420.10:FF:000003">
    <property type="entry name" value="Oligoribonuclease"/>
    <property type="match status" value="1"/>
</dbReference>
<keyword evidence="6" id="KW-0963">Cytoplasm</keyword>
<keyword evidence="4 6" id="KW-0269">Exonuclease</keyword>
<comment type="function">
    <text evidence="6">3'-to-5' exoribonuclease specific for small oligoribonucleotides.</text>
</comment>
<evidence type="ECO:0000256" key="6">
    <source>
        <dbReference type="HAMAP-Rule" id="MF_00045"/>
    </source>
</evidence>
<name>A0A017T1V5_9BACT</name>
<gene>
    <name evidence="6" type="primary">orn</name>
    <name evidence="8" type="ORF">CAP_6385</name>
</gene>
<evidence type="ECO:0000259" key="7">
    <source>
        <dbReference type="SMART" id="SM00479"/>
    </source>
</evidence>
<dbReference type="NCBIfam" id="NF003765">
    <property type="entry name" value="PRK05359.1"/>
    <property type="match status" value="1"/>
</dbReference>
<dbReference type="Gene3D" id="3.30.420.10">
    <property type="entry name" value="Ribonuclease H-like superfamily/Ribonuclease H"/>
    <property type="match status" value="1"/>
</dbReference>
<dbReference type="EC" id="3.1.-.-" evidence="6"/>